<dbReference type="Proteomes" id="UP000037460">
    <property type="component" value="Unassembled WGS sequence"/>
</dbReference>
<organism evidence="4 5">
    <name type="scientific">Chrysochromulina tobinii</name>
    <dbReference type="NCBI Taxonomy" id="1460289"/>
    <lineage>
        <taxon>Eukaryota</taxon>
        <taxon>Haptista</taxon>
        <taxon>Haptophyta</taxon>
        <taxon>Prymnesiophyceae</taxon>
        <taxon>Prymnesiales</taxon>
        <taxon>Chrysochromulinaceae</taxon>
        <taxon>Chrysochromulina</taxon>
    </lineage>
</organism>
<reference evidence="5" key="1">
    <citation type="journal article" date="2015" name="PLoS Genet.">
        <title>Genome Sequence and Transcriptome Analyses of Chrysochromulina tobin: Metabolic Tools for Enhanced Algal Fitness in the Prominent Order Prymnesiales (Haptophyceae).</title>
        <authorList>
            <person name="Hovde B.T."/>
            <person name="Deodato C.R."/>
            <person name="Hunsperger H.M."/>
            <person name="Ryken S.A."/>
            <person name="Yost W."/>
            <person name="Jha R.K."/>
            <person name="Patterson J."/>
            <person name="Monnat R.J. Jr."/>
            <person name="Barlow S.B."/>
            <person name="Starkenburg S.R."/>
            <person name="Cattolico R.A."/>
        </authorList>
    </citation>
    <scope>NUCLEOTIDE SEQUENCE</scope>
    <source>
        <strain evidence="5">CCMP291</strain>
    </source>
</reference>
<proteinExistence type="predicted"/>
<evidence type="ECO:0000256" key="2">
    <source>
        <dbReference type="SAM" id="SignalP"/>
    </source>
</evidence>
<keyword evidence="5" id="KW-1185">Reference proteome</keyword>
<accession>A0A0M0JZ22</accession>
<feature type="chain" id="PRO_5005602311" description="Nudix hydrolase domain-containing protein" evidence="2">
    <location>
        <begin position="22"/>
        <end position="257"/>
    </location>
</feature>
<dbReference type="PROSITE" id="PS51462">
    <property type="entry name" value="NUDIX"/>
    <property type="match status" value="1"/>
</dbReference>
<protein>
    <recommendedName>
        <fullName evidence="3">Nudix hydrolase domain-containing protein</fullName>
    </recommendedName>
</protein>
<feature type="domain" description="Nudix hydrolase" evidence="3">
    <location>
        <begin position="42"/>
        <end position="186"/>
    </location>
</feature>
<dbReference type="SUPFAM" id="SSF55811">
    <property type="entry name" value="Nudix"/>
    <property type="match status" value="1"/>
</dbReference>
<evidence type="ECO:0000313" key="4">
    <source>
        <dbReference type="EMBL" id="KOO31896.1"/>
    </source>
</evidence>
<keyword evidence="2" id="KW-0732">Signal</keyword>
<dbReference type="OrthoDB" id="10571543at2759"/>
<name>A0A0M0JZ22_9EUKA</name>
<sequence length="257" mass="28222">MLHPLYRAQLLLALLPEWTGALVPVPGGNRPGRPSGHVISGVSIAGAGVVPYVDLPGRGIHFLLQGLTNGTRAGKLSDFGGRREEGDNDAFFTAARELCEETGFLFGDVEGIASSLRTSSTVRILNRQGRYVCYFLKVEYLPSAMVSSVDATSEEHASRELRWWHADELLGSVPEEQLLERMLTGADVANTDVPWQLGRSALRKGWLGNDSPHDDSPRDDSPRDSPRDRSPALEKRRRRAPEIAHEIALPDFDGFSP</sequence>
<gene>
    <name evidence="4" type="ORF">Ctob_012386</name>
</gene>
<feature type="signal peptide" evidence="2">
    <location>
        <begin position="1"/>
        <end position="21"/>
    </location>
</feature>
<dbReference type="InterPro" id="IPR015797">
    <property type="entry name" value="NUDIX_hydrolase-like_dom_sf"/>
</dbReference>
<feature type="compositionally biased region" description="Basic and acidic residues" evidence="1">
    <location>
        <begin position="211"/>
        <end position="245"/>
    </location>
</feature>
<evidence type="ECO:0000256" key="1">
    <source>
        <dbReference type="SAM" id="MobiDB-lite"/>
    </source>
</evidence>
<comment type="caution">
    <text evidence="4">The sequence shown here is derived from an EMBL/GenBank/DDBJ whole genome shotgun (WGS) entry which is preliminary data.</text>
</comment>
<dbReference type="InterPro" id="IPR000086">
    <property type="entry name" value="NUDIX_hydrolase_dom"/>
</dbReference>
<dbReference type="EMBL" id="JWZX01001904">
    <property type="protein sequence ID" value="KOO31896.1"/>
    <property type="molecule type" value="Genomic_DNA"/>
</dbReference>
<feature type="region of interest" description="Disordered" evidence="1">
    <location>
        <begin position="206"/>
        <end position="257"/>
    </location>
</feature>
<dbReference type="AlphaFoldDB" id="A0A0M0JZ22"/>
<evidence type="ECO:0000259" key="3">
    <source>
        <dbReference type="PROSITE" id="PS51462"/>
    </source>
</evidence>
<dbReference type="Gene3D" id="3.90.79.10">
    <property type="entry name" value="Nucleoside Triphosphate Pyrophosphohydrolase"/>
    <property type="match status" value="1"/>
</dbReference>
<evidence type="ECO:0000313" key="5">
    <source>
        <dbReference type="Proteomes" id="UP000037460"/>
    </source>
</evidence>
<dbReference type="Pfam" id="PF00293">
    <property type="entry name" value="NUDIX"/>
    <property type="match status" value="1"/>
</dbReference>